<keyword evidence="3" id="KW-1185">Reference proteome</keyword>
<evidence type="ECO:0000259" key="1">
    <source>
        <dbReference type="PROSITE" id="PS51806"/>
    </source>
</evidence>
<dbReference type="PANTHER" id="PTHR46354:SF4">
    <property type="entry name" value="PROTEIN DOG1-LIKE 3"/>
    <property type="match status" value="1"/>
</dbReference>
<dbReference type="AlphaFoldDB" id="A0A8K0MZV0"/>
<dbReference type="PANTHER" id="PTHR46354">
    <property type="entry name" value="DOG1 DOMAIN-CONTAINING PROTEIN"/>
    <property type="match status" value="1"/>
</dbReference>
<dbReference type="InterPro" id="IPR025422">
    <property type="entry name" value="TGA_domain"/>
</dbReference>
<organism evidence="2 3">
    <name type="scientific">Cocos nucifera</name>
    <name type="common">Coconut palm</name>
    <dbReference type="NCBI Taxonomy" id="13894"/>
    <lineage>
        <taxon>Eukaryota</taxon>
        <taxon>Viridiplantae</taxon>
        <taxon>Streptophyta</taxon>
        <taxon>Embryophyta</taxon>
        <taxon>Tracheophyta</taxon>
        <taxon>Spermatophyta</taxon>
        <taxon>Magnoliopsida</taxon>
        <taxon>Liliopsida</taxon>
        <taxon>Arecaceae</taxon>
        <taxon>Arecoideae</taxon>
        <taxon>Cocoseae</taxon>
        <taxon>Attaleinae</taxon>
        <taxon>Cocos</taxon>
    </lineage>
</organism>
<sequence length="268" mass="29954">MAEQEIFAHFFEFWLGQLDRDLQALLAADVPSLDPQHQPHGDANSNEHQLRSLVDMVKGHYEYYHRAKSASARRDVLAIFSPAWASSTEKLFLWAGGWRPSAAFQILYSESGRPVEPCPVQGVLRDDDDLGGLSASQLERVDGLQRRTIESEKKISEEEAEAQELVAWPQMVEISHEITVSGREVAAMEEGLVGAKEAMRRVLERADQLRLETIESVVGILNPRRAVQFLAAAGKLLLRVHEFGKAVDAAAAVMADGIESERRRQWTV</sequence>
<protein>
    <submittedName>
        <fullName evidence="2">Protein DOG1-like 4</fullName>
    </submittedName>
</protein>
<name>A0A8K0MZV0_COCNU</name>
<comment type="caution">
    <text evidence="2">The sequence shown here is derived from an EMBL/GenBank/DDBJ whole genome shotgun (WGS) entry which is preliminary data.</text>
</comment>
<accession>A0A8K0MZV0</accession>
<dbReference type="InterPro" id="IPR051886">
    <property type="entry name" value="Seed_Dev/Stress_Resp_Reg"/>
</dbReference>
<proteinExistence type="predicted"/>
<dbReference type="Pfam" id="PF14144">
    <property type="entry name" value="DOG1"/>
    <property type="match status" value="1"/>
</dbReference>
<dbReference type="GO" id="GO:0006351">
    <property type="term" value="P:DNA-templated transcription"/>
    <property type="evidence" value="ECO:0007669"/>
    <property type="project" value="InterPro"/>
</dbReference>
<dbReference type="EMBL" id="CM017875">
    <property type="protein sequence ID" value="KAG1337998.1"/>
    <property type="molecule type" value="Genomic_DNA"/>
</dbReference>
<gene>
    <name evidence="2" type="ORF">COCNU_04G003040</name>
</gene>
<reference evidence="2" key="1">
    <citation type="journal article" date="2017" name="Gigascience">
        <title>The genome draft of coconut (Cocos nucifera).</title>
        <authorList>
            <person name="Xiao Y."/>
            <person name="Xu P."/>
            <person name="Fan H."/>
            <person name="Baudouin L."/>
            <person name="Xia W."/>
            <person name="Bocs S."/>
            <person name="Xu J."/>
            <person name="Li Q."/>
            <person name="Guo A."/>
            <person name="Zhou L."/>
            <person name="Li J."/>
            <person name="Wu Y."/>
            <person name="Ma Z."/>
            <person name="Armero A."/>
            <person name="Issali A.E."/>
            <person name="Liu N."/>
            <person name="Peng M."/>
            <person name="Yang Y."/>
        </authorList>
    </citation>
    <scope>NUCLEOTIDE SEQUENCE</scope>
    <source>
        <tissue evidence="2">Spear leaf of Hainan Tall coconut</tissue>
    </source>
</reference>
<dbReference type="Proteomes" id="UP000797356">
    <property type="component" value="Chromosome 4"/>
</dbReference>
<dbReference type="GO" id="GO:0043565">
    <property type="term" value="F:sequence-specific DNA binding"/>
    <property type="evidence" value="ECO:0007669"/>
    <property type="project" value="InterPro"/>
</dbReference>
<dbReference type="PROSITE" id="PS51806">
    <property type="entry name" value="DOG1"/>
    <property type="match status" value="1"/>
</dbReference>
<feature type="domain" description="DOG1" evidence="1">
    <location>
        <begin position="4"/>
        <end position="250"/>
    </location>
</feature>
<reference evidence="2" key="2">
    <citation type="submission" date="2019-07" db="EMBL/GenBank/DDBJ databases">
        <authorList>
            <person name="Yang Y."/>
            <person name="Bocs S."/>
            <person name="Baudouin L."/>
        </authorList>
    </citation>
    <scope>NUCLEOTIDE SEQUENCE</scope>
    <source>
        <tissue evidence="2">Spear leaf of Hainan Tall coconut</tissue>
    </source>
</reference>
<dbReference type="OrthoDB" id="542841at2759"/>
<evidence type="ECO:0000313" key="2">
    <source>
        <dbReference type="EMBL" id="KAG1337998.1"/>
    </source>
</evidence>
<evidence type="ECO:0000313" key="3">
    <source>
        <dbReference type="Proteomes" id="UP000797356"/>
    </source>
</evidence>